<evidence type="ECO:0000259" key="5">
    <source>
        <dbReference type="PROSITE" id="PS51286"/>
    </source>
</evidence>
<dbReference type="PANTHER" id="PTHR21228:SF40">
    <property type="entry name" value="LD45607P"/>
    <property type="match status" value="1"/>
</dbReference>
<evidence type="ECO:0000313" key="7">
    <source>
        <dbReference type="Proteomes" id="UP000239899"/>
    </source>
</evidence>
<feature type="domain" description="RAP" evidence="5">
    <location>
        <begin position="1056"/>
        <end position="1115"/>
    </location>
</feature>
<feature type="coiled-coil region" evidence="3">
    <location>
        <begin position="754"/>
        <end position="781"/>
    </location>
</feature>
<dbReference type="GO" id="GO:0000963">
    <property type="term" value="P:mitochondrial RNA processing"/>
    <property type="evidence" value="ECO:0007669"/>
    <property type="project" value="TreeGrafter"/>
</dbReference>
<accession>A0A2P6THP1</accession>
<evidence type="ECO:0000256" key="4">
    <source>
        <dbReference type="SAM" id="MobiDB-lite"/>
    </source>
</evidence>
<dbReference type="GO" id="GO:1901259">
    <property type="term" value="P:chloroplast rRNA processing"/>
    <property type="evidence" value="ECO:0007669"/>
    <property type="project" value="TreeGrafter"/>
</dbReference>
<dbReference type="Gene3D" id="3.40.960.10">
    <property type="entry name" value="VSR Endonuclease"/>
    <property type="match status" value="1"/>
</dbReference>
<reference evidence="6 7" key="1">
    <citation type="journal article" date="2018" name="Plant J.">
        <title>Genome sequences of Chlorella sorokiniana UTEX 1602 and Micractinium conductrix SAG 241.80: implications to maltose excretion by a green alga.</title>
        <authorList>
            <person name="Arriola M.B."/>
            <person name="Velmurugan N."/>
            <person name="Zhang Y."/>
            <person name="Plunkett M.H."/>
            <person name="Hondzo H."/>
            <person name="Barney B.M."/>
        </authorList>
    </citation>
    <scope>NUCLEOTIDE SEQUENCE [LARGE SCALE GENOMIC DNA]</scope>
    <source>
        <strain evidence="7">UTEX 1602</strain>
    </source>
</reference>
<gene>
    <name evidence="6" type="ORF">C2E21_7313</name>
</gene>
<proteinExistence type="predicted"/>
<dbReference type="AlphaFoldDB" id="A0A2P6THP1"/>
<name>A0A2P6THP1_CHLSO</name>
<evidence type="ECO:0000256" key="1">
    <source>
        <dbReference type="ARBA" id="ARBA00004173"/>
    </source>
</evidence>
<dbReference type="GO" id="GO:0035770">
    <property type="term" value="C:ribonucleoprotein granule"/>
    <property type="evidence" value="ECO:0007669"/>
    <property type="project" value="TreeGrafter"/>
</dbReference>
<protein>
    <submittedName>
        <fullName evidence="6">RAP domain</fullName>
    </submittedName>
</protein>
<dbReference type="GO" id="GO:0009507">
    <property type="term" value="C:chloroplast"/>
    <property type="evidence" value="ECO:0007669"/>
    <property type="project" value="GOC"/>
</dbReference>
<dbReference type="EMBL" id="LHPG02000015">
    <property type="protein sequence ID" value="PRW33797.1"/>
    <property type="molecule type" value="Genomic_DNA"/>
</dbReference>
<evidence type="ECO:0000256" key="2">
    <source>
        <dbReference type="ARBA" id="ARBA00023128"/>
    </source>
</evidence>
<dbReference type="InterPro" id="IPR050870">
    <property type="entry name" value="FAST_kinase"/>
</dbReference>
<feature type="region of interest" description="Disordered" evidence="4">
    <location>
        <begin position="121"/>
        <end position="149"/>
    </location>
</feature>
<feature type="compositionally biased region" description="Low complexity" evidence="4">
    <location>
        <begin position="683"/>
        <end position="695"/>
    </location>
</feature>
<dbReference type="GO" id="GO:0044528">
    <property type="term" value="P:regulation of mitochondrial mRNA stability"/>
    <property type="evidence" value="ECO:0007669"/>
    <property type="project" value="InterPro"/>
</dbReference>
<evidence type="ECO:0000313" key="6">
    <source>
        <dbReference type="EMBL" id="PRW33797.1"/>
    </source>
</evidence>
<dbReference type="Proteomes" id="UP000239899">
    <property type="component" value="Unassembled WGS sequence"/>
</dbReference>
<comment type="caution">
    <text evidence="6">The sequence shown here is derived from an EMBL/GenBank/DDBJ whole genome shotgun (WGS) entry which is preliminary data.</text>
</comment>
<dbReference type="GO" id="GO:0003723">
    <property type="term" value="F:RNA binding"/>
    <property type="evidence" value="ECO:0007669"/>
    <property type="project" value="TreeGrafter"/>
</dbReference>
<dbReference type="SMART" id="SM00952">
    <property type="entry name" value="RAP"/>
    <property type="match status" value="1"/>
</dbReference>
<feature type="compositionally biased region" description="Acidic residues" evidence="4">
    <location>
        <begin position="668"/>
        <end position="682"/>
    </location>
</feature>
<feature type="region of interest" description="Disordered" evidence="4">
    <location>
        <begin position="387"/>
        <end position="419"/>
    </location>
</feature>
<dbReference type="OrthoDB" id="514462at2759"/>
<keyword evidence="7" id="KW-1185">Reference proteome</keyword>
<keyword evidence="2" id="KW-0496">Mitochondrion</keyword>
<dbReference type="PROSITE" id="PS51286">
    <property type="entry name" value="RAP"/>
    <property type="match status" value="1"/>
</dbReference>
<keyword evidence="3" id="KW-0175">Coiled coil</keyword>
<organism evidence="6 7">
    <name type="scientific">Chlorella sorokiniana</name>
    <name type="common">Freshwater green alga</name>
    <dbReference type="NCBI Taxonomy" id="3076"/>
    <lineage>
        <taxon>Eukaryota</taxon>
        <taxon>Viridiplantae</taxon>
        <taxon>Chlorophyta</taxon>
        <taxon>core chlorophytes</taxon>
        <taxon>Trebouxiophyceae</taxon>
        <taxon>Chlorellales</taxon>
        <taxon>Chlorellaceae</taxon>
        <taxon>Chlorella clade</taxon>
        <taxon>Chlorella</taxon>
    </lineage>
</organism>
<dbReference type="InterPro" id="IPR010622">
    <property type="entry name" value="FAST_Leu-rich"/>
</dbReference>
<comment type="subcellular location">
    <subcellularLocation>
        <location evidence="1">Mitochondrion</location>
    </subcellularLocation>
</comment>
<feature type="region of interest" description="Disordered" evidence="4">
    <location>
        <begin position="634"/>
        <end position="695"/>
    </location>
</feature>
<dbReference type="Pfam" id="PF08373">
    <property type="entry name" value="RAP"/>
    <property type="match status" value="1"/>
</dbReference>
<dbReference type="PANTHER" id="PTHR21228">
    <property type="entry name" value="FAST LEU-RICH DOMAIN-CONTAINING"/>
    <property type="match status" value="1"/>
</dbReference>
<sequence>MMPLELSAAARNARLEESVRINKLVCRMFDDLDSKLNAGTLAPADRLRLGQECLDAVGASLHTVMDHVNMSTFFHRISRLVTHNAMAPVVQELDTSRVMPVLVQRFEGLLDRILRSKAHAGGRGGSAASGNGPSPAGSGGGGGRSANAEPELTLPVRSLATSFWALGNMGYPLSSEQLDKIAGVLTLKYSEIRPDHLSMLLMGLNAFPEARFSSKLQRLLLECCVHMPPSQFEARVATNTLCAAASSKVVPSLDVIERLSLLALATLPDCNKDNLGSLTWALGKLGCRVGKSRIDPALLHAITATVWRNLEEMKPKPLSNVLYGFALLNFHPGTEFLDAAAARMLQLLPRMDTSDVVNTMWSFARLEYSPDPDRELWAIAPSRPAARWTPPVRDGGSWGWGGQEGEDGDASAADREEERWLTTQEQRARAQERALQSLAQRVAAQRARREAFSRLLSYAREAVTTALARTPAARKSEADEKADATGKAVREEHMADLVHFIRTGQTNWPRGTRVVKQPIGMSAGWEEWVDPKTGMIIGRPRYSRQQLSLLMPPVLRRPGNASSAAAAAAELEQLAVGGSAEGEQAAGGSELESLDAFAAAAAAEVWQPPGEAEEAAGSGSGQAAEVIEDPDLVDAEEEEEDKADLPAGGGGSVAAGLELDLDAMQAGEESEEESEEEEEEEAAAAAAALSGGSGAAASSESIADILLRLREEERAAAAGPTSAAGRSALSAAALVARVGNLTPEQLQQLDGPTQQALRQRVEQLRQQRREVRTARKAAKVAARTTAAAGGDQADWREHCESPEQLRDFLYSDGRRFTVPSSVQKRWRDAERLTFEHAAERLLPAAPRLTGGEVSTVMWSFATARHVHPELFQALLQRADGLADTLAWRSIGIIMWSSAVTMQRPSRRLANRLVDRFGPLFNKHVDQRYDLHALCNLTWSLAVFDYLTPQRFSELLGYVPRDSHAYASISTPGWFQFFQCALHLEAKTGRSHSDFLPPDLLPYAEQAWARKETTTSRLQNKVADVLHSLGVPFAEEYAPRGNFFNVDIAIMEGNTKLAVEVDGPQHFSANAPHVPLASTCMRNSLLASAGWKVVSIPFNEWAQLAGLEQKQEYLREHVLSQLPKSKSRKR</sequence>
<dbReference type="InterPro" id="IPR013584">
    <property type="entry name" value="RAP"/>
</dbReference>
<feature type="coiled-coil region" evidence="3">
    <location>
        <begin position="421"/>
        <end position="448"/>
    </location>
</feature>
<evidence type="ECO:0000256" key="3">
    <source>
        <dbReference type="SAM" id="Coils"/>
    </source>
</evidence>
<dbReference type="Pfam" id="PF06743">
    <property type="entry name" value="FAST_1"/>
    <property type="match status" value="1"/>
</dbReference>
<dbReference type="GO" id="GO:0005759">
    <property type="term" value="C:mitochondrial matrix"/>
    <property type="evidence" value="ECO:0007669"/>
    <property type="project" value="TreeGrafter"/>
</dbReference>